<sequence length="639" mass="66278">MNPRLAEATSPYLRAHAGNPVAWFPWGEEAFAQARARDVPVMVSIGYSTCHWCHVMARESFEDADTAADLDAGFVAIKVDREEHPEVDAAYMAAASAFAPNLGWPLTVFVTPQGRPFYAGTYYPPEPRGGLPSFRQVLAAVREAWTERRDQIDGTADAVASALADVRASVGSGPSGEATLDALTAPEIAQAARTLAGREDPRHGGFGDPASAAPKFPVATALKFLQARLVRETAAEASVVADRALAAMAASPLRDPVEGGFFRYATRPDWTVPHYERMLTDNAQLLDVATDAGSHDVARGVAGFLVDVLQQPTGGFGAAQDSESWIDGRRSEGGYYARDAAARADLQPPAVDGKVVTGWNGLAIGALARAGARYGEERWLESARWAADAVLESNVRPDGRLLRASLDEIPSSAAATPADYGQLAAGLTALALATGEVAYAVRARELVDACLTDDGEVAVPGGGDPVLAAQGIGAPDAASDADEPSGRAALAEAAVALWLVGAGDRYRAVAEHIVAPHVRAAVGQPLAYGALLRVAATLAAAPRQLVIVLPDAAPTGAGGTEAISATAPGAAAGAGLAAAGRGIRSDLFTVLAQSAAGAWNQAGFELFAEKTTRDGLPTAYDCRDFACRLPVTDPTELGD</sequence>
<evidence type="ECO:0000313" key="2">
    <source>
        <dbReference type="EMBL" id="NLP82367.1"/>
    </source>
</evidence>
<dbReference type="SUPFAM" id="SSF52833">
    <property type="entry name" value="Thioredoxin-like"/>
    <property type="match status" value="1"/>
</dbReference>
<accession>A0ABX1K5V5</accession>
<dbReference type="InterPro" id="IPR024705">
    <property type="entry name" value="Ssp411"/>
</dbReference>
<comment type="caution">
    <text evidence="2">The sequence shown here is derived from an EMBL/GenBank/DDBJ whole genome shotgun (WGS) entry which is preliminary data.</text>
</comment>
<dbReference type="InterPro" id="IPR013766">
    <property type="entry name" value="Thioredoxin_domain"/>
</dbReference>
<dbReference type="Proteomes" id="UP001429745">
    <property type="component" value="Unassembled WGS sequence"/>
</dbReference>
<dbReference type="PANTHER" id="PTHR42899">
    <property type="entry name" value="SPERMATOGENESIS-ASSOCIATED PROTEIN 20"/>
    <property type="match status" value="1"/>
</dbReference>
<dbReference type="PANTHER" id="PTHR42899:SF1">
    <property type="entry name" value="SPERMATOGENESIS-ASSOCIATED PROTEIN 20"/>
    <property type="match status" value="1"/>
</dbReference>
<organism evidence="2 3">
    <name type="scientific">Microbacterium salsuginis</name>
    <dbReference type="NCBI Taxonomy" id="2722803"/>
    <lineage>
        <taxon>Bacteria</taxon>
        <taxon>Bacillati</taxon>
        <taxon>Actinomycetota</taxon>
        <taxon>Actinomycetes</taxon>
        <taxon>Micrococcales</taxon>
        <taxon>Microbacteriaceae</taxon>
        <taxon>Microbacterium</taxon>
    </lineage>
</organism>
<dbReference type="CDD" id="cd02955">
    <property type="entry name" value="SSP411"/>
    <property type="match status" value="1"/>
</dbReference>
<dbReference type="SUPFAM" id="SSF48208">
    <property type="entry name" value="Six-hairpin glycosidases"/>
    <property type="match status" value="1"/>
</dbReference>
<dbReference type="InterPro" id="IPR004879">
    <property type="entry name" value="Ssp411-like_TRX"/>
</dbReference>
<evidence type="ECO:0000313" key="3">
    <source>
        <dbReference type="Proteomes" id="UP001429745"/>
    </source>
</evidence>
<dbReference type="EMBL" id="JABACI010000001">
    <property type="protein sequence ID" value="NLP82367.1"/>
    <property type="molecule type" value="Genomic_DNA"/>
</dbReference>
<proteinExistence type="predicted"/>
<dbReference type="RefSeq" id="WP_168910884.1">
    <property type="nucleotide sequence ID" value="NZ_JABACI010000001.1"/>
</dbReference>
<dbReference type="InterPro" id="IPR008928">
    <property type="entry name" value="6-hairpin_glycosidase_sf"/>
</dbReference>
<evidence type="ECO:0000259" key="1">
    <source>
        <dbReference type="PROSITE" id="PS51352"/>
    </source>
</evidence>
<gene>
    <name evidence="2" type="ORF">HF576_00745</name>
</gene>
<protein>
    <submittedName>
        <fullName evidence="2">Thioredoxin domain-containing protein</fullName>
    </submittedName>
</protein>
<reference evidence="2 3" key="1">
    <citation type="submission" date="2020-04" db="EMBL/GenBank/DDBJ databases">
        <title>CFH 90308 Microbacterium sp.</title>
        <authorList>
            <person name="Nie G."/>
            <person name="Ming H."/>
            <person name="Xia T."/>
        </authorList>
    </citation>
    <scope>NUCLEOTIDE SEQUENCE [LARGE SCALE GENOMIC DNA]</scope>
    <source>
        <strain evidence="2 3">CFH 90308</strain>
    </source>
</reference>
<name>A0ABX1K5V5_9MICO</name>
<dbReference type="Pfam" id="PF03190">
    <property type="entry name" value="Thioredox_DsbH"/>
    <property type="match status" value="1"/>
</dbReference>
<dbReference type="PIRSF" id="PIRSF006402">
    <property type="entry name" value="UCP006402_thioredoxin"/>
    <property type="match status" value="1"/>
</dbReference>
<feature type="domain" description="Thioredoxin" evidence="1">
    <location>
        <begin position="2"/>
        <end position="143"/>
    </location>
</feature>
<dbReference type="PROSITE" id="PS51352">
    <property type="entry name" value="THIOREDOXIN_2"/>
    <property type="match status" value="1"/>
</dbReference>
<keyword evidence="3" id="KW-1185">Reference proteome</keyword>
<dbReference type="InterPro" id="IPR036249">
    <property type="entry name" value="Thioredoxin-like_sf"/>
</dbReference>
<dbReference type="Gene3D" id="3.40.30.10">
    <property type="entry name" value="Glutaredoxin"/>
    <property type="match status" value="1"/>
</dbReference>